<dbReference type="HAMAP" id="MF_01966">
    <property type="entry name" value="NADHX_epimerase"/>
    <property type="match status" value="1"/>
</dbReference>
<feature type="binding site" evidence="18">
    <location>
        <position position="128"/>
    </location>
    <ligand>
        <name>K(+)</name>
        <dbReference type="ChEBI" id="CHEBI:29103"/>
    </ligand>
</feature>
<dbReference type="GO" id="GO:0052856">
    <property type="term" value="F:NAD(P)HX epimerase activity"/>
    <property type="evidence" value="ECO:0007669"/>
    <property type="project" value="UniProtKB-UniRule"/>
</dbReference>
<keyword evidence="13" id="KW-0511">Multifunctional enzyme</keyword>
<evidence type="ECO:0000256" key="15">
    <source>
        <dbReference type="ARBA" id="ARBA00048238"/>
    </source>
</evidence>
<evidence type="ECO:0000256" key="12">
    <source>
        <dbReference type="ARBA" id="ARBA00023239"/>
    </source>
</evidence>
<dbReference type="FunFam" id="3.40.50.10260:FF:000003">
    <property type="entry name" value="Multifunctional fusion protein"/>
    <property type="match status" value="1"/>
</dbReference>
<name>A0A1M5SQ63_9BACT</name>
<comment type="catalytic activity">
    <reaction evidence="2 18 19">
        <text>(6R)-NADPHX = (6S)-NADPHX</text>
        <dbReference type="Rhea" id="RHEA:32227"/>
        <dbReference type="ChEBI" id="CHEBI:64076"/>
        <dbReference type="ChEBI" id="CHEBI:64077"/>
        <dbReference type="EC" id="5.1.99.6"/>
    </reaction>
</comment>
<evidence type="ECO:0000313" key="23">
    <source>
        <dbReference type="Proteomes" id="UP000242592"/>
    </source>
</evidence>
<feature type="domain" description="YjeF N-terminal" evidence="21">
    <location>
        <begin position="9"/>
        <end position="218"/>
    </location>
</feature>
<evidence type="ECO:0000256" key="18">
    <source>
        <dbReference type="HAMAP-Rule" id="MF_01966"/>
    </source>
</evidence>
<dbReference type="PANTHER" id="PTHR12592">
    <property type="entry name" value="ATP-DEPENDENT (S)-NAD(P)H-HYDRATE DEHYDRATASE FAMILY MEMBER"/>
    <property type="match status" value="1"/>
</dbReference>
<dbReference type="Pfam" id="PF03853">
    <property type="entry name" value="YjeF_N"/>
    <property type="match status" value="1"/>
</dbReference>
<keyword evidence="10 17" id="KW-0520">NAD</keyword>
<comment type="subunit">
    <text evidence="17">Homotetramer.</text>
</comment>
<dbReference type="GO" id="GO:0046496">
    <property type="term" value="P:nicotinamide nucleotide metabolic process"/>
    <property type="evidence" value="ECO:0007669"/>
    <property type="project" value="UniProtKB-UniRule"/>
</dbReference>
<feature type="binding site" evidence="18">
    <location>
        <begin position="59"/>
        <end position="63"/>
    </location>
    <ligand>
        <name>(6S)-NADPHX</name>
        <dbReference type="ChEBI" id="CHEBI:64076"/>
    </ligand>
</feature>
<dbReference type="Gene3D" id="3.40.50.10260">
    <property type="entry name" value="YjeF N-terminal domain"/>
    <property type="match status" value="1"/>
</dbReference>
<gene>
    <name evidence="18" type="primary">nnrE</name>
    <name evidence="17" type="synonym">nnrD</name>
    <name evidence="22" type="ORF">SAMN02745199_1003</name>
</gene>
<comment type="cofactor">
    <cofactor evidence="18 19">
        <name>K(+)</name>
        <dbReference type="ChEBI" id="CHEBI:29103"/>
    </cofactor>
    <text evidence="18 19">Binds 1 potassium ion per subunit.</text>
</comment>
<keyword evidence="12 17" id="KW-0456">Lyase</keyword>
<evidence type="ECO:0000259" key="20">
    <source>
        <dbReference type="PROSITE" id="PS51383"/>
    </source>
</evidence>
<dbReference type="EC" id="4.2.1.136" evidence="19"/>
<dbReference type="STRING" id="1123380.SAMN02745199_1003"/>
<feature type="binding site" evidence="17">
    <location>
        <position position="379"/>
    </location>
    <ligand>
        <name>(6S)-NADPHX</name>
        <dbReference type="ChEBI" id="CHEBI:64076"/>
    </ligand>
</feature>
<reference evidence="23" key="1">
    <citation type="submission" date="2016-11" db="EMBL/GenBank/DDBJ databases">
        <authorList>
            <person name="Varghese N."/>
            <person name="Submissions S."/>
        </authorList>
    </citation>
    <scope>NUCLEOTIDE SEQUENCE [LARGE SCALE GENOMIC DNA]</scope>
    <source>
        <strain evidence="23">DSM 15807</strain>
    </source>
</reference>
<dbReference type="SUPFAM" id="SSF53613">
    <property type="entry name" value="Ribokinase-like"/>
    <property type="match status" value="1"/>
</dbReference>
<keyword evidence="11 18" id="KW-0413">Isomerase</keyword>
<comment type="function">
    <text evidence="17">Catalyzes the dehydration of the S-form of NAD(P)HX at the expense of ADP, which is converted to AMP. Together with NAD(P)HX epimerase, which catalyzes the epimerization of the S- and R-forms, the enzyme allows the repair of both epimers of NAD(P)HX, a damaged form of NAD(P)H that is a result of enzymatic or heat-dependent hydration.</text>
</comment>
<dbReference type="HAMAP" id="MF_01965">
    <property type="entry name" value="NADHX_dehydratase"/>
    <property type="match status" value="1"/>
</dbReference>
<dbReference type="EMBL" id="FQXN01000003">
    <property type="protein sequence ID" value="SHH40547.1"/>
    <property type="molecule type" value="Genomic_DNA"/>
</dbReference>
<dbReference type="InterPro" id="IPR000631">
    <property type="entry name" value="CARKD"/>
</dbReference>
<dbReference type="EC" id="5.1.99.6" evidence="19"/>
<dbReference type="CDD" id="cd01171">
    <property type="entry name" value="YXKO-related"/>
    <property type="match status" value="1"/>
</dbReference>
<evidence type="ECO:0000256" key="6">
    <source>
        <dbReference type="ARBA" id="ARBA00022741"/>
    </source>
</evidence>
<keyword evidence="8 17" id="KW-0521">NADP</keyword>
<feature type="binding site" evidence="18">
    <location>
        <position position="143"/>
    </location>
    <ligand>
        <name>(6S)-NADPHX</name>
        <dbReference type="ChEBI" id="CHEBI:64076"/>
    </ligand>
</feature>
<dbReference type="PANTHER" id="PTHR12592:SF0">
    <property type="entry name" value="ATP-DEPENDENT (S)-NAD(P)H-HYDRATE DEHYDRATASE"/>
    <property type="match status" value="1"/>
</dbReference>
<dbReference type="OrthoDB" id="9806925at2"/>
<dbReference type="InterPro" id="IPR036652">
    <property type="entry name" value="YjeF_N_dom_sf"/>
</dbReference>
<proteinExistence type="inferred from homology"/>
<evidence type="ECO:0000256" key="9">
    <source>
        <dbReference type="ARBA" id="ARBA00022958"/>
    </source>
</evidence>
<evidence type="ECO:0000259" key="21">
    <source>
        <dbReference type="PROSITE" id="PS51385"/>
    </source>
</evidence>
<feature type="binding site" evidence="17">
    <location>
        <position position="329"/>
    </location>
    <ligand>
        <name>(6S)-NADPHX</name>
        <dbReference type="ChEBI" id="CHEBI:64076"/>
    </ligand>
</feature>
<dbReference type="Proteomes" id="UP000242592">
    <property type="component" value="Unassembled WGS sequence"/>
</dbReference>
<sequence length="514" mass="56326">MKIVSSNEMKMLDNKTIEKIGIDSLVLMERAGLMVVQILKKYFDDLSEKKIVVVCGKGNNGGDGLVVARELMNYTNDVLVILMDEFSTKESETNFKVYLNSGGKYVKFEKNNIELIERVIAESDIVVDAIFGIGLTKPVIGDYKTVIEVINRLSKFTVAVDIASGLSSNSGKIMGTSVKADLTVTFEFPKIGHFINSGKKLSGELEVVKIGIPKKIINENIFNKYVITSSLITIPKREVESNKGTYGKVIVIGGSKEFFGAPLLSTLGALRSGVGKAIICAPKTVVLNAINYEPGLIPCVIDDEYFSQKHVLQILSLEDEKTVYVLGPGIGRKKETKEFIDTFVNNTDKPIVVDADAIVLLSENRESIKGRENIVLTPHPGEFSQFLKLPLDEVKYNYELVKKIAKELKVIINLKDSTSIISDGDKIFFNICGNSSLSKGGSGDILSGLIAGFIAQGLTLLESTITASYVLGKAAELYRPEGRNFISEIVNLIPKVIEAILKEKEEINGNIPRI</sequence>
<evidence type="ECO:0000256" key="19">
    <source>
        <dbReference type="PIRNR" id="PIRNR017184"/>
    </source>
</evidence>
<protein>
    <recommendedName>
        <fullName evidence="19">Bifunctional NAD(P)H-hydrate repair enzyme</fullName>
    </recommendedName>
    <alternativeName>
        <fullName evidence="19">Nicotinamide nucleotide repair protein</fullName>
    </alternativeName>
    <domain>
        <recommendedName>
            <fullName evidence="19">ADP-dependent (S)-NAD(P)H-hydrate dehydratase</fullName>
            <ecNumber evidence="19">4.2.1.136</ecNumber>
        </recommendedName>
        <alternativeName>
            <fullName evidence="19">ADP-dependent NAD(P)HX dehydratase</fullName>
        </alternativeName>
    </domain>
    <domain>
        <recommendedName>
            <fullName evidence="19">NAD(P)H-hydrate epimerase</fullName>
            <ecNumber evidence="19">5.1.99.6</ecNumber>
        </recommendedName>
    </domain>
</protein>
<comment type="similarity">
    <text evidence="4 19">In the C-terminal section; belongs to the NnrD/CARKD family.</text>
</comment>
<evidence type="ECO:0000313" key="22">
    <source>
        <dbReference type="EMBL" id="SHH40547.1"/>
    </source>
</evidence>
<accession>A0A1M5SQ63</accession>
<dbReference type="NCBIfam" id="TIGR00197">
    <property type="entry name" value="yjeF_nterm"/>
    <property type="match status" value="1"/>
</dbReference>
<dbReference type="PIRSF" id="PIRSF017184">
    <property type="entry name" value="Nnr"/>
    <property type="match status" value="1"/>
</dbReference>
<keyword evidence="9 18" id="KW-0630">Potassium</keyword>
<comment type="function">
    <text evidence="14 19">Bifunctional enzyme that catalyzes the epimerization of the S- and R-forms of NAD(P)HX and the dehydration of the S-form of NAD(P)HX at the expense of ADP, which is converted to AMP. This allows the repair of both epimers of NAD(P)HX, a damaged form of NAD(P)H that is a result of enzymatic or heat-dependent hydration.</text>
</comment>
<evidence type="ECO:0000256" key="5">
    <source>
        <dbReference type="ARBA" id="ARBA00022723"/>
    </source>
</evidence>
<dbReference type="GO" id="GO:0046872">
    <property type="term" value="F:metal ion binding"/>
    <property type="evidence" value="ECO:0007669"/>
    <property type="project" value="UniProtKB-UniRule"/>
</dbReference>
<dbReference type="InterPro" id="IPR030677">
    <property type="entry name" value="Nnr"/>
</dbReference>
<keyword evidence="6 17" id="KW-0547">Nucleotide-binding</keyword>
<feature type="binding site" evidence="17">
    <location>
        <position position="443"/>
    </location>
    <ligand>
        <name>AMP</name>
        <dbReference type="ChEBI" id="CHEBI:456215"/>
    </ligand>
</feature>
<dbReference type="PROSITE" id="PS51383">
    <property type="entry name" value="YJEF_C_3"/>
    <property type="match status" value="1"/>
</dbReference>
<evidence type="ECO:0000256" key="13">
    <source>
        <dbReference type="ARBA" id="ARBA00023268"/>
    </source>
</evidence>
<evidence type="ECO:0000256" key="2">
    <source>
        <dbReference type="ARBA" id="ARBA00000909"/>
    </source>
</evidence>
<evidence type="ECO:0000256" key="14">
    <source>
        <dbReference type="ARBA" id="ARBA00025153"/>
    </source>
</evidence>
<dbReference type="NCBIfam" id="TIGR00196">
    <property type="entry name" value="yjeF_cterm"/>
    <property type="match status" value="1"/>
</dbReference>
<dbReference type="GO" id="GO:0110051">
    <property type="term" value="P:metabolite repair"/>
    <property type="evidence" value="ECO:0007669"/>
    <property type="project" value="TreeGrafter"/>
</dbReference>
<dbReference type="PROSITE" id="PS51385">
    <property type="entry name" value="YJEF_N"/>
    <property type="match status" value="1"/>
</dbReference>
<evidence type="ECO:0000256" key="3">
    <source>
        <dbReference type="ARBA" id="ARBA00006001"/>
    </source>
</evidence>
<feature type="binding site" evidence="18">
    <location>
        <position position="60"/>
    </location>
    <ligand>
        <name>K(+)</name>
        <dbReference type="ChEBI" id="CHEBI:29103"/>
    </ligand>
</feature>
<dbReference type="AlphaFoldDB" id="A0A1M5SQ63"/>
<feature type="binding site" evidence="18">
    <location>
        <begin position="132"/>
        <end position="138"/>
    </location>
    <ligand>
        <name>(6S)-NADPHX</name>
        <dbReference type="ChEBI" id="CHEBI:64076"/>
    </ligand>
</feature>
<evidence type="ECO:0000256" key="17">
    <source>
        <dbReference type="HAMAP-Rule" id="MF_01965"/>
    </source>
</evidence>
<evidence type="ECO:0000256" key="16">
    <source>
        <dbReference type="ARBA" id="ARBA00049209"/>
    </source>
</evidence>
<keyword evidence="23" id="KW-1185">Reference proteome</keyword>
<dbReference type="InterPro" id="IPR004443">
    <property type="entry name" value="YjeF_N_dom"/>
</dbReference>
<keyword evidence="5 18" id="KW-0479">Metal-binding</keyword>
<comment type="catalytic activity">
    <reaction evidence="16 17 19">
        <text>(6S)-NADPHX + ADP = AMP + phosphate + NADPH + H(+)</text>
        <dbReference type="Rhea" id="RHEA:32235"/>
        <dbReference type="ChEBI" id="CHEBI:15378"/>
        <dbReference type="ChEBI" id="CHEBI:43474"/>
        <dbReference type="ChEBI" id="CHEBI:57783"/>
        <dbReference type="ChEBI" id="CHEBI:64076"/>
        <dbReference type="ChEBI" id="CHEBI:456215"/>
        <dbReference type="ChEBI" id="CHEBI:456216"/>
        <dbReference type="EC" id="4.2.1.136"/>
    </reaction>
</comment>
<dbReference type="GO" id="GO:0052855">
    <property type="term" value="F:ADP-dependent NAD(P)H-hydrate dehydratase activity"/>
    <property type="evidence" value="ECO:0007669"/>
    <property type="project" value="UniProtKB-UniRule"/>
</dbReference>
<comment type="function">
    <text evidence="18">Catalyzes the epimerization of the S- and R-forms of NAD(P)HX, a damaged form of NAD(P)H that is a result of enzymatic or heat-dependent hydration. This is a prerequisite for the S-specific NAD(P)H-hydrate dehydratase to allow the repair of both epimers of NAD(P)HX.</text>
</comment>
<feature type="binding site" evidence="17">
    <location>
        <position position="261"/>
    </location>
    <ligand>
        <name>(6S)-NADPHX</name>
        <dbReference type="ChEBI" id="CHEBI:64076"/>
    </ligand>
</feature>
<dbReference type="InterPro" id="IPR029056">
    <property type="entry name" value="Ribokinase-like"/>
</dbReference>
<dbReference type="Gene3D" id="3.40.1190.20">
    <property type="match status" value="1"/>
</dbReference>
<dbReference type="RefSeq" id="WP_073072883.1">
    <property type="nucleotide sequence ID" value="NZ_FQXN01000003.1"/>
</dbReference>
<dbReference type="SUPFAM" id="SSF64153">
    <property type="entry name" value="YjeF N-terminal domain-like"/>
    <property type="match status" value="1"/>
</dbReference>
<evidence type="ECO:0000256" key="10">
    <source>
        <dbReference type="ARBA" id="ARBA00023027"/>
    </source>
</evidence>
<dbReference type="Pfam" id="PF01256">
    <property type="entry name" value="Carb_kinase"/>
    <property type="match status" value="1"/>
</dbReference>
<comment type="similarity">
    <text evidence="18">Belongs to the NnrE/AIBP family.</text>
</comment>
<feature type="domain" description="YjeF C-terminal" evidence="20">
    <location>
        <begin position="226"/>
        <end position="500"/>
    </location>
</feature>
<evidence type="ECO:0000256" key="11">
    <source>
        <dbReference type="ARBA" id="ARBA00023235"/>
    </source>
</evidence>
<evidence type="ECO:0000256" key="1">
    <source>
        <dbReference type="ARBA" id="ARBA00000013"/>
    </source>
</evidence>
<feature type="binding site" evidence="17">
    <location>
        <position position="444"/>
    </location>
    <ligand>
        <name>(6S)-NADPHX</name>
        <dbReference type="ChEBI" id="CHEBI:64076"/>
    </ligand>
</feature>
<feature type="binding site" evidence="18">
    <location>
        <position position="164"/>
    </location>
    <ligand>
        <name>K(+)</name>
        <dbReference type="ChEBI" id="CHEBI:29103"/>
    </ligand>
</feature>
<evidence type="ECO:0000256" key="4">
    <source>
        <dbReference type="ARBA" id="ARBA00009524"/>
    </source>
</evidence>
<evidence type="ECO:0000256" key="7">
    <source>
        <dbReference type="ARBA" id="ARBA00022840"/>
    </source>
</evidence>
<dbReference type="GO" id="GO:0005524">
    <property type="term" value="F:ATP binding"/>
    <property type="evidence" value="ECO:0007669"/>
    <property type="project" value="UniProtKB-UniRule"/>
</dbReference>
<keyword evidence="7 17" id="KW-0067">ATP-binding</keyword>
<feature type="binding site" evidence="18">
    <location>
        <position position="161"/>
    </location>
    <ligand>
        <name>(6S)-NADPHX</name>
        <dbReference type="ChEBI" id="CHEBI:64076"/>
    </ligand>
</feature>
<comment type="catalytic activity">
    <reaction evidence="1 18 19">
        <text>(6R)-NADHX = (6S)-NADHX</text>
        <dbReference type="Rhea" id="RHEA:32215"/>
        <dbReference type="ChEBI" id="CHEBI:64074"/>
        <dbReference type="ChEBI" id="CHEBI:64075"/>
        <dbReference type="EC" id="5.1.99.6"/>
    </reaction>
</comment>
<evidence type="ECO:0000256" key="8">
    <source>
        <dbReference type="ARBA" id="ARBA00022857"/>
    </source>
</evidence>
<comment type="similarity">
    <text evidence="3 19">In the N-terminal section; belongs to the NnrE/AIBP family.</text>
</comment>
<organism evidence="22 23">
    <name type="scientific">Thermosipho atlanticus DSM 15807</name>
    <dbReference type="NCBI Taxonomy" id="1123380"/>
    <lineage>
        <taxon>Bacteria</taxon>
        <taxon>Thermotogati</taxon>
        <taxon>Thermotogota</taxon>
        <taxon>Thermotogae</taxon>
        <taxon>Thermotogales</taxon>
        <taxon>Fervidobacteriaceae</taxon>
        <taxon>Thermosipho</taxon>
    </lineage>
</organism>
<comment type="cofactor">
    <cofactor evidence="17">
        <name>Mg(2+)</name>
        <dbReference type="ChEBI" id="CHEBI:18420"/>
    </cofactor>
</comment>
<feature type="binding site" evidence="17">
    <location>
        <begin position="415"/>
        <end position="419"/>
    </location>
    <ligand>
        <name>AMP</name>
        <dbReference type="ChEBI" id="CHEBI:456215"/>
    </ligand>
</feature>
<comment type="catalytic activity">
    <reaction evidence="15 17 19">
        <text>(6S)-NADHX + ADP = AMP + phosphate + NADH + H(+)</text>
        <dbReference type="Rhea" id="RHEA:32223"/>
        <dbReference type="ChEBI" id="CHEBI:15378"/>
        <dbReference type="ChEBI" id="CHEBI:43474"/>
        <dbReference type="ChEBI" id="CHEBI:57945"/>
        <dbReference type="ChEBI" id="CHEBI:64074"/>
        <dbReference type="ChEBI" id="CHEBI:456215"/>
        <dbReference type="ChEBI" id="CHEBI:456216"/>
        <dbReference type="EC" id="4.2.1.136"/>
    </reaction>
</comment>
<comment type="similarity">
    <text evidence="17">Belongs to the NnrD/CARKD family.</text>
</comment>